<feature type="domain" description="PPM-type phosphatase" evidence="1">
    <location>
        <begin position="149"/>
        <end position="343"/>
    </location>
</feature>
<sequence>MTRVRDIPVRDTTRVRDVRVAAEEAAAEAGLDPLRCASVALVATELATNMLKHAGGGQVLIETVPHVAAGPVAQAVQILALDHGPGIADIAEAAVDGFSTTESLGIGLGTCRRLCNDFDMHSRPGRGTTVLARLAPERSGHFATTYPARAGGLHIPLAAAAVSGDAASWYSTPSGVTVMLADGLGHGEAAAEASDAAVRTLHQNPDLPPQDLLRSIEAALQGTRGAAVAVAHLDAGAQRLSFAGTGNIGARLRTGGAWEHLLSRPGIVGAYRHARPASTQSRPWADDAMLVLHSDGLPSRWASPDDPTLDPLDPALIAAVILRDTLSPASPVRDDTTLTVLTATAAATPRGPR</sequence>
<accession>A0ABM6B9I5</accession>
<dbReference type="PANTHER" id="PTHR35801">
    <property type="entry name" value="PHOSPHOSERINE PHOSPHATASE RSBX"/>
    <property type="match status" value="1"/>
</dbReference>
<dbReference type="CDD" id="cd16934">
    <property type="entry name" value="HATPase_RsbT-like"/>
    <property type="match status" value="1"/>
</dbReference>
<proteinExistence type="predicted"/>
<dbReference type="Gene3D" id="3.60.40.10">
    <property type="entry name" value="PPM-type phosphatase domain"/>
    <property type="match status" value="1"/>
</dbReference>
<dbReference type="RefSeq" id="WP_063484192.1">
    <property type="nucleotide sequence ID" value="NZ_CP012949.1"/>
</dbReference>
<dbReference type="EMBL" id="CP012949">
    <property type="protein sequence ID" value="ANB10586.1"/>
    <property type="molecule type" value="Genomic_DNA"/>
</dbReference>
<dbReference type="InterPro" id="IPR039248">
    <property type="entry name" value="Ptase_RsbX"/>
</dbReference>
<dbReference type="SUPFAM" id="SSF81606">
    <property type="entry name" value="PP2C-like"/>
    <property type="match status" value="1"/>
</dbReference>
<organism evidence="2 3">
    <name type="scientific">Streptomyces ambofaciens</name>
    <dbReference type="NCBI Taxonomy" id="1889"/>
    <lineage>
        <taxon>Bacteria</taxon>
        <taxon>Bacillati</taxon>
        <taxon>Actinomycetota</taxon>
        <taxon>Actinomycetes</taxon>
        <taxon>Kitasatosporales</taxon>
        <taxon>Streptomycetaceae</taxon>
        <taxon>Streptomyces</taxon>
    </lineage>
</organism>
<dbReference type="InterPro" id="IPR001932">
    <property type="entry name" value="PPM-type_phosphatase-like_dom"/>
</dbReference>
<dbReference type="InterPro" id="IPR036890">
    <property type="entry name" value="HATPase_C_sf"/>
</dbReference>
<dbReference type="InterPro" id="IPR036457">
    <property type="entry name" value="PPM-type-like_dom_sf"/>
</dbReference>
<protein>
    <submittedName>
        <fullName evidence="2">Phosphatase</fullName>
    </submittedName>
</protein>
<evidence type="ECO:0000313" key="2">
    <source>
        <dbReference type="EMBL" id="ANB10586.1"/>
    </source>
</evidence>
<evidence type="ECO:0000313" key="3">
    <source>
        <dbReference type="Proteomes" id="UP000076720"/>
    </source>
</evidence>
<dbReference type="SMART" id="SM00331">
    <property type="entry name" value="PP2C_SIG"/>
    <property type="match status" value="1"/>
</dbReference>
<dbReference type="Pfam" id="PF13581">
    <property type="entry name" value="HATPase_c_2"/>
    <property type="match status" value="1"/>
</dbReference>
<dbReference type="InterPro" id="IPR003594">
    <property type="entry name" value="HATPase_dom"/>
</dbReference>
<dbReference type="Gene3D" id="3.30.565.10">
    <property type="entry name" value="Histidine kinase-like ATPase, C-terminal domain"/>
    <property type="match status" value="1"/>
</dbReference>
<name>A0ABM6B9I5_STRAM</name>
<dbReference type="Proteomes" id="UP000076720">
    <property type="component" value="Chromosome"/>
</dbReference>
<dbReference type="Pfam" id="PF07228">
    <property type="entry name" value="SpoIIE"/>
    <property type="match status" value="1"/>
</dbReference>
<reference evidence="3" key="1">
    <citation type="submission" date="2015-10" db="EMBL/GenBank/DDBJ databases">
        <title>Complete genome sequence of Streptomyces ambofaciens DSM 40697.</title>
        <authorList>
            <person name="Thibessard A."/>
            <person name="Leblond P."/>
        </authorList>
    </citation>
    <scope>NUCLEOTIDE SEQUENCE [LARGE SCALE GENOMIC DNA]</scope>
    <source>
        <strain evidence="3">DSM 40697</strain>
    </source>
</reference>
<gene>
    <name evidence="2" type="ORF">SAM40697_6633</name>
</gene>
<evidence type="ECO:0000259" key="1">
    <source>
        <dbReference type="SMART" id="SM00331"/>
    </source>
</evidence>
<dbReference type="SUPFAM" id="SSF55874">
    <property type="entry name" value="ATPase domain of HSP90 chaperone/DNA topoisomerase II/histidine kinase"/>
    <property type="match status" value="1"/>
</dbReference>
<keyword evidence="3" id="KW-1185">Reference proteome</keyword>
<dbReference type="PANTHER" id="PTHR35801:SF1">
    <property type="entry name" value="PHOSPHOSERINE PHOSPHATASE RSBX"/>
    <property type="match status" value="1"/>
</dbReference>
<reference evidence="2 3" key="2">
    <citation type="journal article" date="2016" name="Genome Announc.">
        <title>Complete Genome Sequence of Streptomyces ambofaciens DSM 40697, a Paradigm for Genome Plasticity Studies.</title>
        <authorList>
            <person name="Thibessard A."/>
            <person name="Leblond P."/>
        </authorList>
    </citation>
    <scope>NUCLEOTIDE SEQUENCE [LARGE SCALE GENOMIC DNA]</scope>
    <source>
        <strain evidence="2 3">DSM 40697</strain>
    </source>
</reference>